<gene>
    <name evidence="1" type="ORF">J572_4246</name>
</gene>
<protein>
    <submittedName>
        <fullName evidence="1">Uncharacterized protein</fullName>
    </submittedName>
</protein>
<dbReference type="AlphaFoldDB" id="A0A836LTR3"/>
<comment type="caution">
    <text evidence="1">The sequence shown here is derived from an EMBL/GenBank/DDBJ whole genome shotgun (WGS) entry which is preliminary data.</text>
</comment>
<evidence type="ECO:0000313" key="2">
    <source>
        <dbReference type="Proteomes" id="UP000027309"/>
    </source>
</evidence>
<sequence length="40" mass="4815">MEKKIYLVLKLKLIFLNFESDLVTKVIYQYCGLSMIKKFL</sequence>
<accession>A0A836LTR3</accession>
<reference evidence="1 2" key="1">
    <citation type="submission" date="2014-04" db="EMBL/GenBank/DDBJ databases">
        <title>Comparative genomics and transcriptomics to identify genetic mechanisms underlying the emergence of carbapenem resistant Acinetobacter baumannii (CRAb).</title>
        <authorList>
            <person name="Harris A.D."/>
            <person name="Johnson K.J."/>
            <person name="George J."/>
            <person name="Nadendla S."/>
            <person name="Daugherty S.C."/>
            <person name="Parankush S."/>
            <person name="Sadzewicz L."/>
            <person name="Tallon L."/>
            <person name="Sengamalay N."/>
            <person name="Hazen T.H."/>
            <person name="Rasko D.A."/>
        </authorList>
    </citation>
    <scope>NUCLEOTIDE SEQUENCE [LARGE SCALE GENOMIC DNA]</scope>
    <source>
        <strain evidence="1 2">1499986</strain>
    </source>
</reference>
<proteinExistence type="predicted"/>
<dbReference type="Proteomes" id="UP000027309">
    <property type="component" value="Unassembled WGS sequence"/>
</dbReference>
<evidence type="ECO:0000313" key="1">
    <source>
        <dbReference type="EMBL" id="KCX93722.1"/>
    </source>
</evidence>
<name>A0A836LTR3_ACIBA</name>
<dbReference type="EMBL" id="JMOA01000209">
    <property type="protein sequence ID" value="KCX93722.1"/>
    <property type="molecule type" value="Genomic_DNA"/>
</dbReference>
<organism evidence="1 2">
    <name type="scientific">Acinetobacter baumannii 1499986</name>
    <dbReference type="NCBI Taxonomy" id="1310673"/>
    <lineage>
        <taxon>Bacteria</taxon>
        <taxon>Pseudomonadati</taxon>
        <taxon>Pseudomonadota</taxon>
        <taxon>Gammaproteobacteria</taxon>
        <taxon>Moraxellales</taxon>
        <taxon>Moraxellaceae</taxon>
        <taxon>Acinetobacter</taxon>
        <taxon>Acinetobacter calcoaceticus/baumannii complex</taxon>
    </lineage>
</organism>